<dbReference type="InterPro" id="IPR036397">
    <property type="entry name" value="RNaseH_sf"/>
</dbReference>
<dbReference type="InterPro" id="IPR012337">
    <property type="entry name" value="RNaseH-like_sf"/>
</dbReference>
<dbReference type="Gene3D" id="3.60.10.10">
    <property type="entry name" value="Endonuclease/exonuclease/phosphatase"/>
    <property type="match status" value="1"/>
</dbReference>
<dbReference type="Proteomes" id="UP001152797">
    <property type="component" value="Unassembled WGS sequence"/>
</dbReference>
<dbReference type="OrthoDB" id="440627at2759"/>
<evidence type="ECO:0008006" key="5">
    <source>
        <dbReference type="Google" id="ProtNLM"/>
    </source>
</evidence>
<accession>A0A9P1GAP0</accession>
<name>A0A9P1GAP0_9DINO</name>
<dbReference type="EMBL" id="CAMXCT030003334">
    <property type="protein sequence ID" value="CAL4791177.1"/>
    <property type="molecule type" value="Genomic_DNA"/>
</dbReference>
<evidence type="ECO:0000313" key="4">
    <source>
        <dbReference type="Proteomes" id="UP001152797"/>
    </source>
</evidence>
<evidence type="ECO:0000256" key="1">
    <source>
        <dbReference type="SAM" id="MobiDB-lite"/>
    </source>
</evidence>
<gene>
    <name evidence="2" type="ORF">C1SCF055_LOCUS29693</name>
</gene>
<dbReference type="EMBL" id="CAMXCT010003334">
    <property type="protein sequence ID" value="CAI4003865.1"/>
    <property type="molecule type" value="Genomic_DNA"/>
</dbReference>
<evidence type="ECO:0000313" key="2">
    <source>
        <dbReference type="EMBL" id="CAI4003865.1"/>
    </source>
</evidence>
<sequence length="2552" mass="288354">MANTCIVEHNGHVWHHNDPQLRQVEHGTVFRIQLPPPLNPAWNIGQAVRVAHETGELLDFPEAGQLAQSILEGNVDQNRLEFGVDARNGARLVTCKGNDQVEDIDIPTTFPPGTRQPRLRPRHDGNFDWLDRLVEVFRAHAEAETIEGDPLLYVQSWYIHHGRLRKCPEPRPVRLDNAIIGWVEEFRFAWRDLLDRHEVFSIHVVRPRPPQLRWQSFACHVILVQSPMPQQAAGLITNLFEGPDRDAIQQFALSFPRRINKPLVIEELRLQPQCDTRRCTIHACGEPVHLILMTELPEGFNLCTRISDPTVQRPIPPRADPGHFEDVVFMQTGQPQSIAMSGPSHSAASTHHDSCGSFAFNPNALPFVPGALPIEAMSEFVQDLHELWRQEAFTWEGEDKSCVFTTWLVHHPHELKHCTRPRNVRLHESFVTWEEKIRRAWQDEIGEDSALEFHLVSPTPPYSGPDVTGHIIVIRNQIEHLTTNLVTVIDRTRDAAHGRVQRMAATTREHLMLEEVLEVVGYDGACLPANAPLECRAWIGDERLRLRRPFPGRSGHSILLNMHGRTRPAGDGINLLQLTKPSLADERLTQGMVAHTPGPSNQESETSCGAGLTWEGEQDDEMAHSAVHLIKGHDDLEYLPSFVEVMSPATTDNVLSELLCFGVRCRVALLGHGDNALCLPSHWAPTHDECHFAYVDMCPATNASVFMHTMLMAEEDTLVHMRFLHSLGFEKAVIMNQIKHCQGLMEIQFIVSEGQIETDSRPSKPASVWPGRQPQVPEGPMYVPPICGSAPACLLNLGVTSDQLLQFFSHSQDQELCQLLEGLDLPEIVTTHLQQLQPIEHIDRIIVYTDGSSHSGRYHLAPERVEEQHTPDAWAFVALGEQYHESGSTYTLLGWKAHQVRCAEDHPWHIGSRAIGPWVAEREALLWAFIWRIGLNCRIPTLFRSDSSLTIGQAEGTLGAAHYDDTFGLLRGCHQLLSAALPEDCIRLEHIYGHNNDPWNEMADHLAKLEARNGLFLPRGDFRIAPWRPLIPYLWMIFGQPDGLPAHCHEGFAIPAPKLPQPCKEPPTELYQDPMEVRFAVSLATANVLSMSSKPHGHAGKVHYLREQLVSHGLNFVGFQETRGQAGASLVDHVYRLCAGSKGGQHGVELWCNLKQPYCYAQGKPQFFRKTDFVVLHADPQRLLVKVDAKWINLWIFVMHAPHSGFPAHQREEWWEATTSLLLELHVPADHLFVCADANAAPGVSDGRHVFQEGSATTSSTPFLRQFLETFEICLPATSPIHEGPKATWMQPNGILAHQIDFVMIPTRLAAACTFSSLLENFDLANQVEDHTATAVEICWSHTFSRPCRTTTFPCKPSFAKEEINKNNLSSGMRSLSTTAWACDVETHTDHMNNQLHHLLHRVCAVSKGTPKRPYVSEAAWTLRRQKLHHRKELKTARALMRRETLARVFAAWRAPSDQLLELSFVFGSSLRCGLLKHYIGSKRFAVALQRELAGEKTRLLKETLATISEGTAASEIQHKLKGFLGSSNKLRQGLAPLPALRDTKHLPCSSSEEMLSRWIQFFADMEGGERVPFSKLHADWVQQLSEFSEQAQVLSISDIPSLSALEASCRRVKAGKAVGPDAIPTELCRYYPVETAKMMYALMMKLITHGHEPLLHKGGTVIPIWKGKLAKDTCEAYHGMELFNVEAKEDAQECRFLGPVWMDDMALCLWSETNNGLKQKIGVASSLLLDIFREHAMTPNLRPGKTELMVSPRGPGTREWKKEMFGPLSTKHFPALGEHGLYQVHLVTSYTHLGGVLHYTGEVRAEVRRRVAIAHQAFGKHRKLVYQCETFPLHKRAEIFRSLIMSRLLYGADSWALWDAQSKMKLHSAIMRLYRRLLGRAHADHMQDEEILFHVGLSSPTDLLRLCRLRYIGSLCAVGDIACWGLLNRDRLWRILIEDDMKWVWRNLANTCDLGDPTQHMQRWFEIIRFHRGFWKGLLKRAEKHAILQQAMRFQCSNFHQRIRSLLVDHDFWRVPDRLAHLSADAPSFGCMLCQQRCRSRGGEGAHMCRKHGQVQQIRRYIAGTQCMACLKEYHTVGQVQQHLMRSAACRTYLLHHRLHGEVLPGIGSKDNTTKAQEHDGRLPPLQASGPAKPHRGGLDFSLADFELHDALALLIVDAQTTSEIAGLEVLLRAEISRWPISWTRCCATLQELTDTVVTEPLGWDILSKEAVLTIIQCLSQTSSWPFLVDAQMPDERYVDTLENMEQECREEALKCPHTEGPTVPRPCGRHQIVLHAFSGRRRPGDLQFYMEQMYDRAAEGIHLTVVSLDIITDPVMGDVTVKETQDFWFHYASCGAVAGFLCGPPCETWSRARFVQLRNSQCKGPRPVRSGDELWGLFSLSLREVRQVGVGNFLLCFALEMLFRLALVEASGALEHPDMPPDETMPSIWRLPIMEWLLQMPGVHTFSFCQGLLGAPTPKPTRLLVLNMQDLMGELRRHHLCRDLPARAAIGKEKGGAWQTTKLKEYPPAMSRALAASLLSPFHLALLEIRCRWMRHLYRNVLPWTSDPMA</sequence>
<dbReference type="GO" id="GO:0003676">
    <property type="term" value="F:nucleic acid binding"/>
    <property type="evidence" value="ECO:0007669"/>
    <property type="project" value="InterPro"/>
</dbReference>
<dbReference type="EMBL" id="CAMXCT020003334">
    <property type="protein sequence ID" value="CAL1157240.1"/>
    <property type="molecule type" value="Genomic_DNA"/>
</dbReference>
<dbReference type="InterPro" id="IPR036691">
    <property type="entry name" value="Endo/exonu/phosph_ase_sf"/>
</dbReference>
<feature type="compositionally biased region" description="Basic and acidic residues" evidence="1">
    <location>
        <begin position="2113"/>
        <end position="2123"/>
    </location>
</feature>
<dbReference type="SUPFAM" id="SSF56219">
    <property type="entry name" value="DNase I-like"/>
    <property type="match status" value="1"/>
</dbReference>
<organism evidence="2">
    <name type="scientific">Cladocopium goreaui</name>
    <dbReference type="NCBI Taxonomy" id="2562237"/>
    <lineage>
        <taxon>Eukaryota</taxon>
        <taxon>Sar</taxon>
        <taxon>Alveolata</taxon>
        <taxon>Dinophyceae</taxon>
        <taxon>Suessiales</taxon>
        <taxon>Symbiodiniaceae</taxon>
        <taxon>Cladocopium</taxon>
    </lineage>
</organism>
<comment type="caution">
    <text evidence="2">The sequence shown here is derived from an EMBL/GenBank/DDBJ whole genome shotgun (WGS) entry which is preliminary data.</text>
</comment>
<protein>
    <recommendedName>
        <fullName evidence="5">RNase H type-1 domain-containing protein</fullName>
    </recommendedName>
</protein>
<evidence type="ECO:0000313" key="3">
    <source>
        <dbReference type="EMBL" id="CAL1157240.1"/>
    </source>
</evidence>
<reference evidence="3" key="2">
    <citation type="submission" date="2024-04" db="EMBL/GenBank/DDBJ databases">
        <authorList>
            <person name="Chen Y."/>
            <person name="Shah S."/>
            <person name="Dougan E. K."/>
            <person name="Thang M."/>
            <person name="Chan C."/>
        </authorList>
    </citation>
    <scope>NUCLEOTIDE SEQUENCE [LARGE SCALE GENOMIC DNA]</scope>
</reference>
<keyword evidence="4" id="KW-1185">Reference proteome</keyword>
<dbReference type="Gene3D" id="3.30.420.10">
    <property type="entry name" value="Ribonuclease H-like superfamily/Ribonuclease H"/>
    <property type="match status" value="1"/>
</dbReference>
<feature type="region of interest" description="Disordered" evidence="1">
    <location>
        <begin position="2106"/>
        <end position="2135"/>
    </location>
</feature>
<dbReference type="SUPFAM" id="SSF53098">
    <property type="entry name" value="Ribonuclease H-like"/>
    <property type="match status" value="1"/>
</dbReference>
<proteinExistence type="predicted"/>
<reference evidence="2" key="1">
    <citation type="submission" date="2022-10" db="EMBL/GenBank/DDBJ databases">
        <authorList>
            <person name="Chen Y."/>
            <person name="Dougan E. K."/>
            <person name="Chan C."/>
            <person name="Rhodes N."/>
            <person name="Thang M."/>
        </authorList>
    </citation>
    <scope>NUCLEOTIDE SEQUENCE</scope>
</reference>